<protein>
    <submittedName>
        <fullName evidence="1">Uncharacterized protein</fullName>
    </submittedName>
</protein>
<dbReference type="PROSITE" id="PS51257">
    <property type="entry name" value="PROKAR_LIPOPROTEIN"/>
    <property type="match status" value="1"/>
</dbReference>
<dbReference type="EnsemblPlants" id="OPUNC01G26050.1">
    <property type="protein sequence ID" value="OPUNC01G26050.1"/>
    <property type="gene ID" value="OPUNC01G26050"/>
</dbReference>
<dbReference type="Proteomes" id="UP000026962">
    <property type="component" value="Chromosome 1"/>
</dbReference>
<dbReference type="Gramene" id="OPUNC01G26050.1">
    <property type="protein sequence ID" value="OPUNC01G26050.1"/>
    <property type="gene ID" value="OPUNC01G26050"/>
</dbReference>
<evidence type="ECO:0000313" key="1">
    <source>
        <dbReference type="EnsemblPlants" id="OPUNC01G26050.1"/>
    </source>
</evidence>
<dbReference type="OMA" id="MARCLTC"/>
<organism evidence="1">
    <name type="scientific">Oryza punctata</name>
    <name type="common">Red rice</name>
    <dbReference type="NCBI Taxonomy" id="4537"/>
    <lineage>
        <taxon>Eukaryota</taxon>
        <taxon>Viridiplantae</taxon>
        <taxon>Streptophyta</taxon>
        <taxon>Embryophyta</taxon>
        <taxon>Tracheophyta</taxon>
        <taxon>Spermatophyta</taxon>
        <taxon>Magnoliopsida</taxon>
        <taxon>Liliopsida</taxon>
        <taxon>Poales</taxon>
        <taxon>Poaceae</taxon>
        <taxon>BOP clade</taxon>
        <taxon>Oryzoideae</taxon>
        <taxon>Oryzeae</taxon>
        <taxon>Oryzinae</taxon>
        <taxon>Oryza</taxon>
    </lineage>
</organism>
<accession>A0A0E0JM97</accession>
<evidence type="ECO:0000313" key="2">
    <source>
        <dbReference type="Proteomes" id="UP000026962"/>
    </source>
</evidence>
<name>A0A0E0JM97_ORYPU</name>
<sequence length="92" mass="9105">MARRGVSVVVAVVIVACVLLVIGMTSVDAAARRLGSGTDAAVAPVVALAAAAEPMQQPAQMVAPVVAEGDDGGVVVPGFKRLSPGGPDPQHH</sequence>
<proteinExistence type="predicted"/>
<dbReference type="AlphaFoldDB" id="A0A0E0JM97"/>
<dbReference type="HOGENOM" id="CLU_187125_0_0_1"/>
<reference evidence="1" key="2">
    <citation type="submission" date="2018-05" db="EMBL/GenBank/DDBJ databases">
        <title>OpunRS2 (Oryza punctata Reference Sequence Version 2).</title>
        <authorList>
            <person name="Zhang J."/>
            <person name="Kudrna D."/>
            <person name="Lee S."/>
            <person name="Talag J."/>
            <person name="Welchert J."/>
            <person name="Wing R.A."/>
        </authorList>
    </citation>
    <scope>NUCLEOTIDE SEQUENCE [LARGE SCALE GENOMIC DNA]</scope>
</reference>
<keyword evidence="2" id="KW-1185">Reference proteome</keyword>
<reference evidence="1" key="1">
    <citation type="submission" date="2015-04" db="UniProtKB">
        <authorList>
            <consortium name="EnsemblPlants"/>
        </authorList>
    </citation>
    <scope>IDENTIFICATION</scope>
</reference>